<name>A0AAN7YNX3_9MYCE</name>
<dbReference type="AlphaFoldDB" id="A0AAN7YNX3"/>
<dbReference type="EMBL" id="JAVFKY010000008">
    <property type="protein sequence ID" value="KAK5574416.1"/>
    <property type="molecule type" value="Genomic_DNA"/>
</dbReference>
<keyword evidence="3" id="KW-1185">Reference proteome</keyword>
<dbReference type="Proteomes" id="UP001344447">
    <property type="component" value="Unassembled WGS sequence"/>
</dbReference>
<evidence type="ECO:0000259" key="1">
    <source>
        <dbReference type="PROSITE" id="PS50003"/>
    </source>
</evidence>
<proteinExistence type="predicted"/>
<dbReference type="SMART" id="SM00233">
    <property type="entry name" value="PH"/>
    <property type="match status" value="1"/>
</dbReference>
<dbReference type="SUPFAM" id="SSF50729">
    <property type="entry name" value="PH domain-like"/>
    <property type="match status" value="1"/>
</dbReference>
<gene>
    <name evidence="2" type="ORF">RB653_009691</name>
</gene>
<accession>A0AAN7YNX3</accession>
<dbReference type="InterPro" id="IPR011993">
    <property type="entry name" value="PH-like_dom_sf"/>
</dbReference>
<dbReference type="Gene3D" id="1.20.1440.160">
    <property type="entry name" value="Tumor necrosis factor alpha-induced protein 8-like"/>
    <property type="match status" value="1"/>
</dbReference>
<dbReference type="Pfam" id="PF05527">
    <property type="entry name" value="TNFAIP8"/>
    <property type="match status" value="1"/>
</dbReference>
<sequence>MEAITIEINQEGILDFVKKSSLSKWKNRYVRLVDGGIYIYKTDKDEDFKCIDLEFSVLDSNPKEAGNRPNTFLIRDSHNKAFLFSANTSQEYNKWLENVKRSTGKKNSGCPTFDSVIVKREGRNDIMFRAKKNISGKIASSGVGKSGLKKLIPEEGRELIGSVKKIIKRVSNEEKANEMEKNILKILIKVFFYIDSKAIQISDLAKVDRALRDGFNHLDRAFRYYGVKKAADLVVILEKASTALKEAEQETVTLLTPFFRPHNIQLIRNTFAFLGSLDFFTKVWDDLEIEDDLFLLISALNKYTQIELIY</sequence>
<dbReference type="Gene3D" id="2.30.29.30">
    <property type="entry name" value="Pleckstrin-homology domain (PH domain)/Phosphotyrosine-binding domain (PTB)"/>
    <property type="match status" value="1"/>
</dbReference>
<dbReference type="PROSITE" id="PS50003">
    <property type="entry name" value="PH_DOMAIN"/>
    <property type="match status" value="1"/>
</dbReference>
<protein>
    <recommendedName>
        <fullName evidence="1">PH domain-containing protein</fullName>
    </recommendedName>
</protein>
<evidence type="ECO:0000313" key="3">
    <source>
        <dbReference type="Proteomes" id="UP001344447"/>
    </source>
</evidence>
<dbReference type="Pfam" id="PF00169">
    <property type="entry name" value="PH"/>
    <property type="match status" value="1"/>
</dbReference>
<evidence type="ECO:0000313" key="2">
    <source>
        <dbReference type="EMBL" id="KAK5574416.1"/>
    </source>
</evidence>
<reference evidence="2 3" key="1">
    <citation type="submission" date="2023-11" db="EMBL/GenBank/DDBJ databases">
        <title>Dfirmibasis_genome.</title>
        <authorList>
            <person name="Edelbroek B."/>
            <person name="Kjellin J."/>
            <person name="Jerlstrom-Hultqvist J."/>
            <person name="Soderbom F."/>
        </authorList>
    </citation>
    <scope>NUCLEOTIDE SEQUENCE [LARGE SCALE GENOMIC DNA]</scope>
    <source>
        <strain evidence="2 3">TNS-C-14</strain>
    </source>
</reference>
<dbReference type="InterPro" id="IPR008477">
    <property type="entry name" value="TNFAIP8-like"/>
</dbReference>
<dbReference type="CDD" id="cd00821">
    <property type="entry name" value="PH"/>
    <property type="match status" value="1"/>
</dbReference>
<dbReference type="InterPro" id="IPR038355">
    <property type="entry name" value="TNFAIP8_sf"/>
</dbReference>
<comment type="caution">
    <text evidence="2">The sequence shown here is derived from an EMBL/GenBank/DDBJ whole genome shotgun (WGS) entry which is preliminary data.</text>
</comment>
<organism evidence="2 3">
    <name type="scientific">Dictyostelium firmibasis</name>
    <dbReference type="NCBI Taxonomy" id="79012"/>
    <lineage>
        <taxon>Eukaryota</taxon>
        <taxon>Amoebozoa</taxon>
        <taxon>Evosea</taxon>
        <taxon>Eumycetozoa</taxon>
        <taxon>Dictyostelia</taxon>
        <taxon>Dictyosteliales</taxon>
        <taxon>Dictyosteliaceae</taxon>
        <taxon>Dictyostelium</taxon>
    </lineage>
</organism>
<feature type="domain" description="PH" evidence="1">
    <location>
        <begin position="7"/>
        <end position="104"/>
    </location>
</feature>
<dbReference type="InterPro" id="IPR001849">
    <property type="entry name" value="PH_domain"/>
</dbReference>